<reference evidence="3" key="1">
    <citation type="submission" date="2015-06" db="EMBL/GenBank/DDBJ databases">
        <title>Complete genome sequence and metabolic analysis of phthalate degradation pathway in Gordonia sp. QH-11.</title>
        <authorList>
            <person name="Jin D."/>
            <person name="Kong X."/>
            <person name="Bai Z."/>
        </authorList>
    </citation>
    <scope>NUCLEOTIDE SEQUENCE [LARGE SCALE GENOMIC DNA]</scope>
    <source>
        <strain evidence="3">QH-11</strain>
    </source>
</reference>
<name>A0A0N9MMN1_9ACTN</name>
<dbReference type="RefSeq" id="WP_062391270.1">
    <property type="nucleotide sequence ID" value="NZ_CP011853.1"/>
</dbReference>
<dbReference type="InterPro" id="IPR047794">
    <property type="entry name" value="C45_proenzyme-like"/>
</dbReference>
<dbReference type="PANTHER" id="PTHR34180">
    <property type="entry name" value="PEPTIDASE C45"/>
    <property type="match status" value="1"/>
</dbReference>
<dbReference type="InterPro" id="IPR005079">
    <property type="entry name" value="Peptidase_C45_hydrolase"/>
</dbReference>
<dbReference type="InterPro" id="IPR047801">
    <property type="entry name" value="Peptidase_C45"/>
</dbReference>
<organism evidence="2 3">
    <name type="scientific">Gordonia phthalatica</name>
    <dbReference type="NCBI Taxonomy" id="1136941"/>
    <lineage>
        <taxon>Bacteria</taxon>
        <taxon>Bacillati</taxon>
        <taxon>Actinomycetota</taxon>
        <taxon>Actinomycetes</taxon>
        <taxon>Mycobacteriales</taxon>
        <taxon>Gordoniaceae</taxon>
        <taxon>Gordonia</taxon>
    </lineage>
</organism>
<dbReference type="Pfam" id="PF03417">
    <property type="entry name" value="AAT"/>
    <property type="match status" value="1"/>
</dbReference>
<sequence>MTDVTIREQSIAGIDWLVVSGPRNDAIRALGEHTRDSIAAVQDAMPERAGLQRFTSTDKGRAALAAVTDASAADQPGPLADLRALAEGSGQDFEALLLANFRGDLGYDDGTGCSDLAWSRESAFIAHNEDGAPGLDGHFRFVTLLLDGEQPVTAQWYPGFLPSNAWAINAAGLAWGINHVQVAHPSVAAGRHYVARGLQGAKSLEDAVAYLREHPIAGGFTFTIGESGTGRSVTVESAAGQIATRTPTAESPLMWHTNHLRFLPTEIDSPASQSLDQATSHLGLYDESVDRGRVLDNLALPAGEPDVAWFTELMCDNPIPCGGVHRTAEGDDPLTTLCTTIVDLHAGRVHLRSPHGTSSIAVADFANGLG</sequence>
<dbReference type="KEGG" id="goq:ACH46_00860"/>
<dbReference type="NCBIfam" id="NF040521">
    <property type="entry name" value="C45_proenzyme"/>
    <property type="match status" value="1"/>
</dbReference>
<dbReference type="PATRIC" id="fig|1136941.3.peg.177"/>
<dbReference type="EMBL" id="CP011853">
    <property type="protein sequence ID" value="ALG83322.1"/>
    <property type="molecule type" value="Genomic_DNA"/>
</dbReference>
<evidence type="ECO:0000259" key="1">
    <source>
        <dbReference type="Pfam" id="PF03417"/>
    </source>
</evidence>
<accession>A0A0N9MMN1</accession>
<evidence type="ECO:0000313" key="3">
    <source>
        <dbReference type="Proteomes" id="UP000063789"/>
    </source>
</evidence>
<protein>
    <recommendedName>
        <fullName evidence="1">Peptidase C45 hydrolase domain-containing protein</fullName>
    </recommendedName>
</protein>
<dbReference type="Gene3D" id="3.60.60.10">
    <property type="entry name" value="Penicillin V Acylase, Chain A"/>
    <property type="match status" value="1"/>
</dbReference>
<proteinExistence type="predicted"/>
<keyword evidence="3" id="KW-1185">Reference proteome</keyword>
<evidence type="ECO:0000313" key="2">
    <source>
        <dbReference type="EMBL" id="ALG83322.1"/>
    </source>
</evidence>
<reference evidence="2 3" key="2">
    <citation type="journal article" date="2017" name="Int. J. Syst. Evol. Microbiol.">
        <title>Gordonia phthalatica sp. nov., a di-n-butyl phthalate-degrading bacterium isolated from activated sludge.</title>
        <authorList>
            <person name="Jin D."/>
            <person name="Kong X."/>
            <person name="Jia M."/>
            <person name="Yu X."/>
            <person name="Wang X."/>
            <person name="Zhuang X."/>
            <person name="Deng Y."/>
            <person name="Bai Z."/>
        </authorList>
    </citation>
    <scope>NUCLEOTIDE SEQUENCE [LARGE SCALE GENOMIC DNA]</scope>
    <source>
        <strain evidence="2 3">QH-11</strain>
    </source>
</reference>
<dbReference type="PANTHER" id="PTHR34180:SF1">
    <property type="entry name" value="BETA-ALANYL-DOPAMINE_CARCININE HYDROLASE"/>
    <property type="match status" value="1"/>
</dbReference>
<dbReference type="AlphaFoldDB" id="A0A0N9MMN1"/>
<dbReference type="OrthoDB" id="3597608at2"/>
<dbReference type="Proteomes" id="UP000063789">
    <property type="component" value="Chromosome"/>
</dbReference>
<feature type="domain" description="Peptidase C45 hydrolase" evidence="1">
    <location>
        <begin position="122"/>
        <end position="352"/>
    </location>
</feature>
<gene>
    <name evidence="2" type="ORF">ACH46_00860</name>
</gene>